<keyword evidence="3" id="KW-1185">Reference proteome</keyword>
<accession>A0A1L3ZSQ3</accession>
<dbReference type="Proteomes" id="UP000182063">
    <property type="component" value="Chromosome"/>
</dbReference>
<dbReference type="InterPro" id="IPR032710">
    <property type="entry name" value="NTF2-like_dom_sf"/>
</dbReference>
<dbReference type="KEGG" id="sphj:BSL82_04565"/>
<dbReference type="CDD" id="cd00531">
    <property type="entry name" value="NTF2_like"/>
    <property type="match status" value="1"/>
</dbReference>
<name>A0A1L3ZSQ3_9SPHN</name>
<dbReference type="RefSeq" id="WP_072596231.1">
    <property type="nucleotide sequence ID" value="NZ_CP018221.1"/>
</dbReference>
<dbReference type="OrthoDB" id="7585039at2"/>
<gene>
    <name evidence="2" type="ORF">BSL82_04565</name>
</gene>
<evidence type="ECO:0000313" key="3">
    <source>
        <dbReference type="Proteomes" id="UP000182063"/>
    </source>
</evidence>
<evidence type="ECO:0000259" key="1">
    <source>
        <dbReference type="Pfam" id="PF13577"/>
    </source>
</evidence>
<organism evidence="2 3">
    <name type="scientific">Tardibacter chloracetimidivorans</name>
    <dbReference type="NCBI Taxonomy" id="1921510"/>
    <lineage>
        <taxon>Bacteria</taxon>
        <taxon>Pseudomonadati</taxon>
        <taxon>Pseudomonadota</taxon>
        <taxon>Alphaproteobacteria</taxon>
        <taxon>Sphingomonadales</taxon>
        <taxon>Sphingomonadaceae</taxon>
        <taxon>Tardibacter</taxon>
    </lineage>
</organism>
<dbReference type="EMBL" id="CP018221">
    <property type="protein sequence ID" value="API58672.1"/>
    <property type="molecule type" value="Genomic_DNA"/>
</dbReference>
<dbReference type="SUPFAM" id="SSF54427">
    <property type="entry name" value="NTF2-like"/>
    <property type="match status" value="1"/>
</dbReference>
<feature type="domain" description="SnoaL-like" evidence="1">
    <location>
        <begin position="19"/>
        <end position="150"/>
    </location>
</feature>
<dbReference type="Pfam" id="PF13577">
    <property type="entry name" value="SnoaL_4"/>
    <property type="match status" value="1"/>
</dbReference>
<dbReference type="Gene3D" id="3.10.450.50">
    <property type="match status" value="1"/>
</dbReference>
<sequence>MDFASQIRPSDPIAAGLLIWDRLAVTDILHRYCHALDRRDFTLMASCFHHDATMQYMTEEITCAAFIDFAKHMASMLRWTIHQLSNCTISIESETAATESYVFAYHRIPADAQGDYFFRLNGSEQIALVACRYVDRFERREGLWKIAHRTIPVFDNVEYWSPDNGGFFESADYRSKALGQADPGYILTDGWR</sequence>
<reference evidence="3" key="1">
    <citation type="submission" date="2016-11" db="EMBL/GenBank/DDBJ databases">
        <title>Complete Genome Sequence of alachlor-degrading Sphingomonas sp. strain JJ-A5.</title>
        <authorList>
            <person name="Lee H."/>
            <person name="Ka J.-O."/>
        </authorList>
    </citation>
    <scope>NUCLEOTIDE SEQUENCE [LARGE SCALE GENOMIC DNA]</scope>
    <source>
        <strain evidence="3">JJ-A5</strain>
    </source>
</reference>
<protein>
    <recommendedName>
        <fullName evidence="1">SnoaL-like domain-containing protein</fullName>
    </recommendedName>
</protein>
<evidence type="ECO:0000313" key="2">
    <source>
        <dbReference type="EMBL" id="API58672.1"/>
    </source>
</evidence>
<dbReference type="STRING" id="1921510.BSL82_04565"/>
<dbReference type="InterPro" id="IPR037401">
    <property type="entry name" value="SnoaL-like"/>
</dbReference>
<proteinExistence type="predicted"/>
<dbReference type="AlphaFoldDB" id="A0A1L3ZSQ3"/>